<reference evidence="3" key="1">
    <citation type="submission" date="2023-06" db="EMBL/GenBank/DDBJ databases">
        <title>Conoideocrella luteorostrata (Hypocreales: Clavicipitaceae), a potential biocontrol fungus for elongate hemlock scale in United States Christmas tree production areas.</title>
        <authorList>
            <person name="Barrett H."/>
            <person name="Lovett B."/>
            <person name="Macias A.M."/>
            <person name="Stajich J.E."/>
            <person name="Kasson M.T."/>
        </authorList>
    </citation>
    <scope>NUCLEOTIDE SEQUENCE</scope>
    <source>
        <strain evidence="3">ARSEF 14590</strain>
    </source>
</reference>
<feature type="region of interest" description="Disordered" evidence="2">
    <location>
        <begin position="186"/>
        <end position="206"/>
    </location>
</feature>
<dbReference type="PANTHER" id="PTHR28027">
    <property type="entry name" value="TRANSCRIPTIONAL REGULATOR MIT1"/>
    <property type="match status" value="1"/>
</dbReference>
<evidence type="ECO:0000256" key="1">
    <source>
        <dbReference type="ARBA" id="ARBA00008359"/>
    </source>
</evidence>
<dbReference type="Pfam" id="PF09729">
    <property type="entry name" value="Gti1_Pac2"/>
    <property type="match status" value="1"/>
</dbReference>
<dbReference type="Proteomes" id="UP001251528">
    <property type="component" value="Unassembled WGS sequence"/>
</dbReference>
<protein>
    <submittedName>
        <fullName evidence="3">Global transcription regulator sge1</fullName>
    </submittedName>
</protein>
<keyword evidence="4" id="KW-1185">Reference proteome</keyword>
<dbReference type="InterPro" id="IPR018608">
    <property type="entry name" value="Gti1/Pac2"/>
</dbReference>
<comment type="similarity">
    <text evidence="1">Belongs to the MIT1/WOR1 family.</text>
</comment>
<dbReference type="EMBL" id="JASWJB010000089">
    <property type="protein sequence ID" value="KAK2599150.1"/>
    <property type="molecule type" value="Genomic_DNA"/>
</dbReference>
<comment type="caution">
    <text evidence="3">The sequence shown here is derived from an EMBL/GenBank/DDBJ whole genome shotgun (WGS) entry which is preliminary data.</text>
</comment>
<evidence type="ECO:0000313" key="3">
    <source>
        <dbReference type="EMBL" id="KAK2599150.1"/>
    </source>
</evidence>
<dbReference type="AlphaFoldDB" id="A0AAJ0FZ61"/>
<feature type="compositionally biased region" description="Low complexity" evidence="2">
    <location>
        <begin position="189"/>
        <end position="202"/>
    </location>
</feature>
<accession>A0AAJ0FZ61</accession>
<gene>
    <name evidence="3" type="primary">sge1_1</name>
    <name evidence="3" type="ORF">QQS21_005412</name>
</gene>
<sequence length="352" mass="38876">MDALILLEAYLRNVLTGMTHRPDAQERRSLIKSGNVLIVDEDDSGIKRWTDGLPWGPSRVLGNFLVYRELERPWKPPKKAKGAAIAGLRGRRAARTNFAAPGCIIRDGLRSLHGSLVGAYPVKHGGLVKKTIIITHNSRKYHIVSYYNVDDALLGRLRTVSQDSMFADLTPRLELLLPIRQPASEGSEDGIISSGQSSPSSSWNQDAALGVTMPPLGPMQGFHNSHYSMHQHMHDVKPFERAGSEPSMPHFSPLGGDTKDLYTHDSSWMNNYTPNAFITSNPISNPEQQHMGHGGMWHHSPAKLDDRAYQQEPRSVYAGELMGLGPGASNAEASMYLRGTGNVDGMMYINER</sequence>
<dbReference type="GO" id="GO:0003677">
    <property type="term" value="F:DNA binding"/>
    <property type="evidence" value="ECO:0007669"/>
    <property type="project" value="TreeGrafter"/>
</dbReference>
<proteinExistence type="inferred from homology"/>
<name>A0AAJ0FZ61_9HYPO</name>
<evidence type="ECO:0000256" key="2">
    <source>
        <dbReference type="SAM" id="MobiDB-lite"/>
    </source>
</evidence>
<evidence type="ECO:0000313" key="4">
    <source>
        <dbReference type="Proteomes" id="UP001251528"/>
    </source>
</evidence>
<organism evidence="3 4">
    <name type="scientific">Conoideocrella luteorostrata</name>
    <dbReference type="NCBI Taxonomy" id="1105319"/>
    <lineage>
        <taxon>Eukaryota</taxon>
        <taxon>Fungi</taxon>
        <taxon>Dikarya</taxon>
        <taxon>Ascomycota</taxon>
        <taxon>Pezizomycotina</taxon>
        <taxon>Sordariomycetes</taxon>
        <taxon>Hypocreomycetidae</taxon>
        <taxon>Hypocreales</taxon>
        <taxon>Clavicipitaceae</taxon>
        <taxon>Conoideocrella</taxon>
    </lineage>
</organism>
<dbReference type="PANTHER" id="PTHR28027:SF2">
    <property type="entry name" value="TRANSCRIPTIONAL REGULATOR MIT1"/>
    <property type="match status" value="1"/>
</dbReference>